<comment type="caution">
    <text evidence="2">The sequence shown here is derived from an EMBL/GenBank/DDBJ whole genome shotgun (WGS) entry which is preliminary data.</text>
</comment>
<feature type="transmembrane region" description="Helical" evidence="1">
    <location>
        <begin position="71"/>
        <end position="93"/>
    </location>
</feature>
<dbReference type="Proteomes" id="UP001386955">
    <property type="component" value="Unassembled WGS sequence"/>
</dbReference>
<keyword evidence="3" id="KW-1185">Reference proteome</keyword>
<sequence length="102" mass="11500">MAALKGVVVFYGKGKKDKGPLDDETRRGLRFVENYGVWRTRGLSSVMLNLWKNLGHVTSSIYRKTRLLARLVNVAILALRALHLICVIVLLSVNINFSVVEF</sequence>
<keyword evidence="1" id="KW-1133">Transmembrane helix</keyword>
<evidence type="ECO:0000256" key="1">
    <source>
        <dbReference type="SAM" id="Phobius"/>
    </source>
</evidence>
<organism evidence="2 3">
    <name type="scientific">Psophocarpus tetragonolobus</name>
    <name type="common">Winged bean</name>
    <name type="synonym">Dolichos tetragonolobus</name>
    <dbReference type="NCBI Taxonomy" id="3891"/>
    <lineage>
        <taxon>Eukaryota</taxon>
        <taxon>Viridiplantae</taxon>
        <taxon>Streptophyta</taxon>
        <taxon>Embryophyta</taxon>
        <taxon>Tracheophyta</taxon>
        <taxon>Spermatophyta</taxon>
        <taxon>Magnoliopsida</taxon>
        <taxon>eudicotyledons</taxon>
        <taxon>Gunneridae</taxon>
        <taxon>Pentapetalae</taxon>
        <taxon>rosids</taxon>
        <taxon>fabids</taxon>
        <taxon>Fabales</taxon>
        <taxon>Fabaceae</taxon>
        <taxon>Papilionoideae</taxon>
        <taxon>50 kb inversion clade</taxon>
        <taxon>NPAAA clade</taxon>
        <taxon>indigoferoid/millettioid clade</taxon>
        <taxon>Phaseoleae</taxon>
        <taxon>Psophocarpus</taxon>
    </lineage>
</organism>
<name>A0AAN9XFI1_PSOTE</name>
<keyword evidence="1" id="KW-0812">Transmembrane</keyword>
<keyword evidence="1" id="KW-0472">Membrane</keyword>
<reference evidence="2 3" key="1">
    <citation type="submission" date="2024-01" db="EMBL/GenBank/DDBJ databases">
        <title>The genomes of 5 underutilized Papilionoideae crops provide insights into root nodulation and disease resistanc.</title>
        <authorList>
            <person name="Jiang F."/>
        </authorList>
    </citation>
    <scope>NUCLEOTIDE SEQUENCE [LARGE SCALE GENOMIC DNA]</scope>
    <source>
        <strain evidence="2">DUOXIRENSHENG_FW03</strain>
        <tissue evidence="2">Leaves</tissue>
    </source>
</reference>
<protein>
    <submittedName>
        <fullName evidence="2">Uncharacterized protein</fullName>
    </submittedName>
</protein>
<gene>
    <name evidence="2" type="ORF">VNO78_25617</name>
</gene>
<evidence type="ECO:0000313" key="3">
    <source>
        <dbReference type="Proteomes" id="UP001386955"/>
    </source>
</evidence>
<dbReference type="EMBL" id="JAYMYS010000006">
    <property type="protein sequence ID" value="KAK7390315.1"/>
    <property type="molecule type" value="Genomic_DNA"/>
</dbReference>
<evidence type="ECO:0000313" key="2">
    <source>
        <dbReference type="EMBL" id="KAK7390315.1"/>
    </source>
</evidence>
<dbReference type="AlphaFoldDB" id="A0AAN9XFI1"/>
<accession>A0AAN9XFI1</accession>
<proteinExistence type="predicted"/>